<keyword evidence="11 13" id="KW-1071">Ligand-gated ion channel</keyword>
<evidence type="ECO:0000313" key="17">
    <source>
        <dbReference type="Proteomes" id="UP000327013"/>
    </source>
</evidence>
<dbReference type="SMART" id="SM00079">
    <property type="entry name" value="PBPe"/>
    <property type="match status" value="1"/>
</dbReference>
<dbReference type="FunFam" id="3.40.190.10:FF:000291">
    <property type="entry name" value="Glutamate receptor"/>
    <property type="match status" value="1"/>
</dbReference>
<protein>
    <recommendedName>
        <fullName evidence="13">Glutamate receptor</fullName>
    </recommendedName>
</protein>
<evidence type="ECO:0000256" key="2">
    <source>
        <dbReference type="ARBA" id="ARBA00008685"/>
    </source>
</evidence>
<dbReference type="Pfam" id="PF01094">
    <property type="entry name" value="ANF_receptor"/>
    <property type="match status" value="1"/>
</dbReference>
<feature type="transmembrane region" description="Helical" evidence="14">
    <location>
        <begin position="586"/>
        <end position="607"/>
    </location>
</feature>
<keyword evidence="3 13" id="KW-0813">Transport</keyword>
<evidence type="ECO:0000256" key="4">
    <source>
        <dbReference type="ARBA" id="ARBA00022692"/>
    </source>
</evidence>
<evidence type="ECO:0000256" key="1">
    <source>
        <dbReference type="ARBA" id="ARBA00004141"/>
    </source>
</evidence>
<gene>
    <name evidence="16" type="ORF">FH972_013533</name>
</gene>
<evidence type="ECO:0000313" key="16">
    <source>
        <dbReference type="EMBL" id="KAE8056794.1"/>
    </source>
</evidence>
<dbReference type="Gene3D" id="1.10.287.70">
    <property type="match status" value="1"/>
</dbReference>
<dbReference type="PANTHER" id="PTHR34836">
    <property type="entry name" value="OS06G0188250 PROTEIN"/>
    <property type="match status" value="1"/>
</dbReference>
<dbReference type="Proteomes" id="UP000327013">
    <property type="component" value="Chromosome 5"/>
</dbReference>
<reference evidence="16 17" key="1">
    <citation type="submission" date="2019-06" db="EMBL/GenBank/DDBJ databases">
        <title>A chromosomal-level reference genome of Carpinus fangiana (Coryloideae, Betulaceae).</title>
        <authorList>
            <person name="Yang X."/>
            <person name="Wang Z."/>
            <person name="Zhang L."/>
            <person name="Hao G."/>
            <person name="Liu J."/>
            <person name="Yang Y."/>
        </authorList>
    </citation>
    <scope>NUCLEOTIDE SEQUENCE [LARGE SCALE GENOMIC DNA]</scope>
    <source>
        <strain evidence="16">Cfa_2016G</strain>
        <tissue evidence="16">Leaf</tissue>
    </source>
</reference>
<dbReference type="InterPro" id="IPR044440">
    <property type="entry name" value="GABAb_receptor_plant_PBP1"/>
</dbReference>
<dbReference type="InterPro" id="IPR001320">
    <property type="entry name" value="Iontro_rcpt_C"/>
</dbReference>
<feature type="transmembrane region" description="Helical" evidence="14">
    <location>
        <begin position="556"/>
        <end position="574"/>
    </location>
</feature>
<dbReference type="InterPro" id="IPR001828">
    <property type="entry name" value="ANF_lig-bd_rcpt"/>
</dbReference>
<evidence type="ECO:0000256" key="10">
    <source>
        <dbReference type="ARBA" id="ARBA00023180"/>
    </source>
</evidence>
<dbReference type="FunFam" id="3.40.50.2300:FF:000188">
    <property type="entry name" value="Glutamate receptor"/>
    <property type="match status" value="1"/>
</dbReference>
<keyword evidence="4 14" id="KW-0812">Transmembrane</keyword>
<evidence type="ECO:0000259" key="15">
    <source>
        <dbReference type="SMART" id="SM00079"/>
    </source>
</evidence>
<dbReference type="Gene3D" id="3.40.50.2300">
    <property type="match status" value="2"/>
</dbReference>
<evidence type="ECO:0000256" key="3">
    <source>
        <dbReference type="ARBA" id="ARBA00022448"/>
    </source>
</evidence>
<organism evidence="16 17">
    <name type="scientific">Carpinus fangiana</name>
    <dbReference type="NCBI Taxonomy" id="176857"/>
    <lineage>
        <taxon>Eukaryota</taxon>
        <taxon>Viridiplantae</taxon>
        <taxon>Streptophyta</taxon>
        <taxon>Embryophyta</taxon>
        <taxon>Tracheophyta</taxon>
        <taxon>Spermatophyta</taxon>
        <taxon>Magnoliopsida</taxon>
        <taxon>eudicotyledons</taxon>
        <taxon>Gunneridae</taxon>
        <taxon>Pentapetalae</taxon>
        <taxon>rosids</taxon>
        <taxon>fabids</taxon>
        <taxon>Fagales</taxon>
        <taxon>Betulaceae</taxon>
        <taxon>Carpinus</taxon>
    </lineage>
</organism>
<comment type="similarity">
    <text evidence="2 13">Belongs to the glutamate-gated ion channel (TC 1.A.10.1) family.</text>
</comment>
<dbReference type="AlphaFoldDB" id="A0A5N6RA82"/>
<keyword evidence="9 13" id="KW-0675">Receptor</keyword>
<evidence type="ECO:0000256" key="11">
    <source>
        <dbReference type="ARBA" id="ARBA00023286"/>
    </source>
</evidence>
<sequence>MHVISVRVGVVLDLKSPVGGIAELCMSMALSDFYEENDNYTTRLALSTKDSGGDVVAAASAALDLIKNEEVQAIIGPQTSAQAKFVIQLGRRAQVPIISFSATSPSLSPSQNPFFIRTAQDGCAQVKAIADIVEAYGWREIVPIYEDTDYGNGLIPYLLGAFQEIDVRVPYRSVIPSSSSTREISKELNKLKEKSHTRIFLVHMTASLGSKLFVQANNAGMMKEGYGWIITAGLSSLLDPMGSKVMYSMQGVLGLRPHIPKSEKFDDFKRRLKRNLTSSKTNNRSTGLNLFGLWAYDTVWALAMAVEKAGILHSKFLKQNNSQSNVDLAALGISEMGPILRNTIQMTKFQGLGGNFHLVKGQLEPPIAFEIINIIGKSERVNGYWTPHRGLSQELNDTGEVARLILKAKLLKQPIWPGDTIDQPTKLRIGVPVRRGFVEFMKVEWHPHTDKPNISGFSHEVFLAVLDALPFPLPYEYVPFMNKDRNSAGTYNELLYQIKLQKYDAVVGDTTIVANRSTYVDFTLPYSESGVSMVVLMKDNERNNFWIFLKPLSLDLWLTTSGAFVFTGLVIWVLEHRINGEKVVNNWSRFVMIIWFFVVLILTQSYAASLTSMLTVQRLQPTFVDVKEIIKKGYFVGYQKDSFVKDLLTKQLNFHESKLKAYITPEEYDEALSRERVAAIFDEIPYIKLFLAKHHSKYTMVGPTYKTDGFGFAFPQGSPLVPYFSRAILNVTEDKDIFGGIEKKYFSSTTHCEDQGRATISSKSPSLGLYSFGGLFIITAVASTSSLLVYLFKFLHSHWPALSTSNTHESSFWRKLLAMAKHFDQKDPSSLGIERSKSRVHALASANVIEPSLGIDHRKNYQRSSSC</sequence>
<dbReference type="PIRSF" id="PIRSF037090">
    <property type="entry name" value="Iontro_Glu-like_rcpt_pln"/>
    <property type="match status" value="1"/>
</dbReference>
<keyword evidence="17" id="KW-1185">Reference proteome</keyword>
<evidence type="ECO:0000256" key="6">
    <source>
        <dbReference type="ARBA" id="ARBA00022989"/>
    </source>
</evidence>
<dbReference type="PANTHER" id="PTHR34836:SF7">
    <property type="entry name" value="RECEPTOR LIGAND BINDING REGION DOMAIN-CONTAINING PROTEIN"/>
    <property type="match status" value="1"/>
</dbReference>
<name>A0A5N6RA82_9ROSI</name>
<comment type="function">
    <text evidence="13">Glutamate-gated receptor that probably acts as non-selective cation channel.</text>
</comment>
<dbReference type="InterPro" id="IPR015683">
    <property type="entry name" value="Ionotropic_Glu_rcpt"/>
</dbReference>
<feature type="transmembrane region" description="Helical" evidence="14">
    <location>
        <begin position="767"/>
        <end position="792"/>
    </location>
</feature>
<evidence type="ECO:0000256" key="5">
    <source>
        <dbReference type="ARBA" id="ARBA00022729"/>
    </source>
</evidence>
<proteinExistence type="inferred from homology"/>
<dbReference type="SUPFAM" id="SSF53822">
    <property type="entry name" value="Periplasmic binding protein-like I"/>
    <property type="match status" value="1"/>
</dbReference>
<dbReference type="InterPro" id="IPR028082">
    <property type="entry name" value="Peripla_BP_I"/>
</dbReference>
<evidence type="ECO:0000256" key="7">
    <source>
        <dbReference type="ARBA" id="ARBA00023065"/>
    </source>
</evidence>
<dbReference type="Pfam" id="PF00060">
    <property type="entry name" value="Lig_chan"/>
    <property type="match status" value="1"/>
</dbReference>
<dbReference type="Gene3D" id="3.40.190.10">
    <property type="entry name" value="Periplasmic binding protein-like II"/>
    <property type="match status" value="1"/>
</dbReference>
<dbReference type="GO" id="GO:0016020">
    <property type="term" value="C:membrane"/>
    <property type="evidence" value="ECO:0007669"/>
    <property type="project" value="UniProtKB-SubCell"/>
</dbReference>
<feature type="domain" description="Ionotropic glutamate receptor C-terminal" evidence="15">
    <location>
        <begin position="426"/>
        <end position="748"/>
    </location>
</feature>
<accession>A0A5N6RA82</accession>
<dbReference type="CDD" id="cd19990">
    <property type="entry name" value="PBP1_GABAb_receptor_plant"/>
    <property type="match status" value="1"/>
</dbReference>
<dbReference type="InterPro" id="IPR017103">
    <property type="entry name" value="Iontropic_Glu_rcpt_pln"/>
</dbReference>
<evidence type="ECO:0000256" key="13">
    <source>
        <dbReference type="PIRNR" id="PIRNR037090"/>
    </source>
</evidence>
<evidence type="ECO:0000256" key="14">
    <source>
        <dbReference type="SAM" id="Phobius"/>
    </source>
</evidence>
<keyword evidence="12 13" id="KW-0407">Ion channel</keyword>
<comment type="subcellular location">
    <subcellularLocation>
        <location evidence="1">Membrane</location>
        <topology evidence="1">Multi-pass membrane protein</topology>
    </subcellularLocation>
</comment>
<keyword evidence="8 13" id="KW-0472">Membrane</keyword>
<dbReference type="OrthoDB" id="5984008at2759"/>
<dbReference type="CDD" id="cd13686">
    <property type="entry name" value="GluR_Plant"/>
    <property type="match status" value="1"/>
</dbReference>
<keyword evidence="6 14" id="KW-1133">Transmembrane helix</keyword>
<dbReference type="SUPFAM" id="SSF53850">
    <property type="entry name" value="Periplasmic binding protein-like II"/>
    <property type="match status" value="1"/>
</dbReference>
<evidence type="ECO:0000256" key="12">
    <source>
        <dbReference type="ARBA" id="ARBA00023303"/>
    </source>
</evidence>
<keyword evidence="10" id="KW-0325">Glycoprotein</keyword>
<keyword evidence="5" id="KW-0732">Signal</keyword>
<dbReference type="GO" id="GO:0015276">
    <property type="term" value="F:ligand-gated monoatomic ion channel activity"/>
    <property type="evidence" value="ECO:0007669"/>
    <property type="project" value="InterPro"/>
</dbReference>
<keyword evidence="7 13" id="KW-0406">Ion transport</keyword>
<evidence type="ECO:0000256" key="8">
    <source>
        <dbReference type="ARBA" id="ARBA00023136"/>
    </source>
</evidence>
<evidence type="ECO:0000256" key="9">
    <source>
        <dbReference type="ARBA" id="ARBA00023170"/>
    </source>
</evidence>
<dbReference type="EMBL" id="CM017325">
    <property type="protein sequence ID" value="KAE8056794.1"/>
    <property type="molecule type" value="Genomic_DNA"/>
</dbReference>